<sequence length="357" mass="40483">MKDPVLVQLLQEIDAAELTAALRCLRDEAHRRMDALFPSLPLDEYYRQLNGVHDALIRRTVALAEAELARSGMGSPPVPYAYLLFGSGGRKEQTLSSDQDSGIIYEDAHSDEETLAAQKFFTNLSARAVALLQEIGYPPCEGNVISSNPQWCQPESEWKRQLESWFETADWEAVRYLLIVADCRHIHGSGELLERLKRHYYSDMLAKPVIVQRMLDNTIRHKMLIGVFGQLLKEQYGEDAGSIDIKYGAYIPMVNAVRLMAVQSQLRPTSTLERLHALEQAEVVTAEEAAAYSEAFLFFLKLRMIATENNEDGMYMNNGKLANHHLTKEMTEELKQSLKVGKRLQRQVQKLTLGKLK</sequence>
<feature type="domain" description="DUF294" evidence="2">
    <location>
        <begin position="210"/>
        <end position="350"/>
    </location>
</feature>
<dbReference type="SUPFAM" id="SSF81301">
    <property type="entry name" value="Nucleotidyltransferase"/>
    <property type="match status" value="1"/>
</dbReference>
<dbReference type="InterPro" id="IPR005105">
    <property type="entry name" value="GlnD_Uridyltrans_N"/>
</dbReference>
<accession>A0A934IY61</accession>
<protein>
    <recommendedName>
        <fullName evidence="5">CBS domain-containing protein</fullName>
    </recommendedName>
</protein>
<dbReference type="InterPro" id="IPR018821">
    <property type="entry name" value="DUF294_put_nucleoTrafse_sb-bd"/>
</dbReference>
<dbReference type="AlphaFoldDB" id="A0A934IY61"/>
<dbReference type="EMBL" id="JAELUP010000001">
    <property type="protein sequence ID" value="MBJ6359849.1"/>
    <property type="molecule type" value="Genomic_DNA"/>
</dbReference>
<keyword evidence="4" id="KW-1185">Reference proteome</keyword>
<organism evidence="3 4">
    <name type="scientific">Paenibacillus roseus</name>
    <dbReference type="NCBI Taxonomy" id="2798579"/>
    <lineage>
        <taxon>Bacteria</taxon>
        <taxon>Bacillati</taxon>
        <taxon>Bacillota</taxon>
        <taxon>Bacilli</taxon>
        <taxon>Bacillales</taxon>
        <taxon>Paenibacillaceae</taxon>
        <taxon>Paenibacillus</taxon>
    </lineage>
</organism>
<evidence type="ECO:0000313" key="4">
    <source>
        <dbReference type="Proteomes" id="UP000640274"/>
    </source>
</evidence>
<dbReference type="GO" id="GO:0008773">
    <property type="term" value="F:[protein-PII] uridylyltransferase activity"/>
    <property type="evidence" value="ECO:0007669"/>
    <property type="project" value="InterPro"/>
</dbReference>
<name>A0A934IY61_9BACL</name>
<feature type="domain" description="Protein-PII uridylyltransferase N-terminal" evidence="1">
    <location>
        <begin position="46"/>
        <end position="170"/>
    </location>
</feature>
<dbReference type="Proteomes" id="UP000640274">
    <property type="component" value="Unassembled WGS sequence"/>
</dbReference>
<gene>
    <name evidence="3" type="ORF">JFN88_00720</name>
</gene>
<proteinExistence type="predicted"/>
<dbReference type="Pfam" id="PF10335">
    <property type="entry name" value="DUF294_C"/>
    <property type="match status" value="1"/>
</dbReference>
<evidence type="ECO:0000259" key="1">
    <source>
        <dbReference type="Pfam" id="PF03445"/>
    </source>
</evidence>
<reference evidence="3" key="1">
    <citation type="submission" date="2020-12" db="EMBL/GenBank/DDBJ databases">
        <authorList>
            <person name="Huq M.A."/>
        </authorList>
    </citation>
    <scope>NUCLEOTIDE SEQUENCE</scope>
    <source>
        <strain evidence="3">MAHUQ-46</strain>
    </source>
</reference>
<dbReference type="RefSeq" id="WP_199017369.1">
    <property type="nucleotide sequence ID" value="NZ_JAELUP010000001.1"/>
</dbReference>
<evidence type="ECO:0000313" key="3">
    <source>
        <dbReference type="EMBL" id="MBJ6359849.1"/>
    </source>
</evidence>
<evidence type="ECO:0008006" key="5">
    <source>
        <dbReference type="Google" id="ProtNLM"/>
    </source>
</evidence>
<comment type="caution">
    <text evidence="3">The sequence shown here is derived from an EMBL/GenBank/DDBJ whole genome shotgun (WGS) entry which is preliminary data.</text>
</comment>
<evidence type="ECO:0000259" key="2">
    <source>
        <dbReference type="Pfam" id="PF10335"/>
    </source>
</evidence>
<dbReference type="Pfam" id="PF03445">
    <property type="entry name" value="DUF294"/>
    <property type="match status" value="1"/>
</dbReference>
<dbReference type="Gene3D" id="3.30.460.10">
    <property type="entry name" value="Beta Polymerase, domain 2"/>
    <property type="match status" value="1"/>
</dbReference>
<dbReference type="CDD" id="cd05401">
    <property type="entry name" value="NT_GlnE_GlnD_like"/>
    <property type="match status" value="1"/>
</dbReference>
<dbReference type="InterPro" id="IPR043519">
    <property type="entry name" value="NT_sf"/>
</dbReference>